<dbReference type="InterPro" id="IPR016162">
    <property type="entry name" value="Ald_DH_N"/>
</dbReference>
<dbReference type="InterPro" id="IPR016160">
    <property type="entry name" value="Ald_DH_CS_CYS"/>
</dbReference>
<dbReference type="Gene3D" id="3.40.309.10">
    <property type="entry name" value="Aldehyde Dehydrogenase, Chain A, domain 2"/>
    <property type="match status" value="1"/>
</dbReference>
<evidence type="ECO:0000256" key="4">
    <source>
        <dbReference type="ARBA" id="ARBA00049194"/>
    </source>
</evidence>
<dbReference type="PANTHER" id="PTHR42804:SF1">
    <property type="entry name" value="ALDEHYDE DEHYDROGENASE-RELATED"/>
    <property type="match status" value="1"/>
</dbReference>
<dbReference type="GO" id="GO:0004029">
    <property type="term" value="F:aldehyde dehydrogenase (NAD+) activity"/>
    <property type="evidence" value="ECO:0007669"/>
    <property type="project" value="UniProtKB-EC"/>
</dbReference>
<reference evidence="8 9" key="1">
    <citation type="submission" date="2016-03" db="EMBL/GenBank/DDBJ databases">
        <title>Complete genome sequence of a soil Actinobacterium, Nocardioides dokdonensis FR1436.</title>
        <authorList>
            <person name="Kwon S.-K."/>
            <person name="Kim K."/>
            <person name="Kim J.F."/>
        </authorList>
    </citation>
    <scope>NUCLEOTIDE SEQUENCE [LARGE SCALE GENOMIC DNA]</scope>
    <source>
        <strain evidence="8 9">FR1436</strain>
    </source>
</reference>
<proteinExistence type="inferred from homology"/>
<feature type="domain" description="Aldehyde dehydrogenase" evidence="7">
    <location>
        <begin position="13"/>
        <end position="470"/>
    </location>
</feature>
<dbReference type="STRING" id="1300347.I601_0647"/>
<dbReference type="OrthoDB" id="6882680at2"/>
<dbReference type="FunFam" id="3.40.605.10:FF:000007">
    <property type="entry name" value="NAD/NADP-dependent betaine aldehyde dehydrogenase"/>
    <property type="match status" value="1"/>
</dbReference>
<dbReference type="InterPro" id="IPR016161">
    <property type="entry name" value="Ald_DH/histidinol_DH"/>
</dbReference>
<dbReference type="PROSITE" id="PS00070">
    <property type="entry name" value="ALDEHYDE_DEHYDR_CYS"/>
    <property type="match status" value="1"/>
</dbReference>
<evidence type="ECO:0000313" key="9">
    <source>
        <dbReference type="Proteomes" id="UP000077868"/>
    </source>
</evidence>
<evidence type="ECO:0000256" key="6">
    <source>
        <dbReference type="RuleBase" id="RU003345"/>
    </source>
</evidence>
<dbReference type="CDD" id="cd07138">
    <property type="entry name" value="ALDH_CddD_SSP0762"/>
    <property type="match status" value="1"/>
</dbReference>
<organism evidence="8 9">
    <name type="scientific">Nocardioides dokdonensis FR1436</name>
    <dbReference type="NCBI Taxonomy" id="1300347"/>
    <lineage>
        <taxon>Bacteria</taxon>
        <taxon>Bacillati</taxon>
        <taxon>Actinomycetota</taxon>
        <taxon>Actinomycetes</taxon>
        <taxon>Propionibacteriales</taxon>
        <taxon>Nocardioidaceae</taxon>
        <taxon>Nocardioides</taxon>
    </lineage>
</organism>
<evidence type="ECO:0000313" key="8">
    <source>
        <dbReference type="EMBL" id="ANH37099.1"/>
    </source>
</evidence>
<comment type="catalytic activity">
    <reaction evidence="4">
        <text>an aldehyde + NAD(+) + H2O = a carboxylate + NADH + 2 H(+)</text>
        <dbReference type="Rhea" id="RHEA:16185"/>
        <dbReference type="ChEBI" id="CHEBI:15377"/>
        <dbReference type="ChEBI" id="CHEBI:15378"/>
        <dbReference type="ChEBI" id="CHEBI:17478"/>
        <dbReference type="ChEBI" id="CHEBI:29067"/>
        <dbReference type="ChEBI" id="CHEBI:57540"/>
        <dbReference type="ChEBI" id="CHEBI:57945"/>
        <dbReference type="EC" id="1.2.1.3"/>
    </reaction>
</comment>
<dbReference type="PROSITE" id="PS00687">
    <property type="entry name" value="ALDEHYDE_DEHYDR_GLU"/>
    <property type="match status" value="1"/>
</dbReference>
<evidence type="ECO:0000256" key="1">
    <source>
        <dbReference type="ARBA" id="ARBA00009986"/>
    </source>
</evidence>
<dbReference type="AlphaFoldDB" id="A0A1A9GFI9"/>
<gene>
    <name evidence="8" type="primary">ald_1</name>
    <name evidence="8" type="ORF">I601_0647</name>
</gene>
<dbReference type="InterPro" id="IPR016163">
    <property type="entry name" value="Ald_DH_C"/>
</dbReference>
<keyword evidence="9" id="KW-1185">Reference proteome</keyword>
<sequence>MRTVQATYVDGAWAPGTGSTEVEVSSAADGSVLTRFQGAGAEDVARACAAAGRAWPGWAATPVTDRADLLRTAAELVEKRADELGATAAQEVGTPIRMAPIVHGHMVAATMRDVADKVESHTFEERVGSSLVLRESVGVAAAITAWNYPLYQLATKLVPALAVGCTVVLKPSEIAPLTTIGFFEALAEAGLPGGVANLVVGTGAEAGEPLVTDPRVGAVSFTGSTRTGVRIAELAAAGVTRVTLELGGKSASVLLDDADLATAVPATLNGCLLNNGQTCAALTRLIVPRARLAEVEEILAAAVAQLRVGDPRDPDTAVGPVASAAQHHRVLQHLRGALDDGATVVSGGLDAPEGVPAGGYYVRPTVLRVEPSMRIAREEVFGPVLCVIAVDSEDEAVAVANDTDYGLSGAVWSADPDRALAVARRLRTGQVAVNGGAFNISAPFGGYKRSGYGREGGRFGLDEYLETKAVQL</sequence>
<evidence type="ECO:0000256" key="3">
    <source>
        <dbReference type="ARBA" id="ARBA00024226"/>
    </source>
</evidence>
<dbReference type="EC" id="1.2.1.3" evidence="3"/>
<dbReference type="PANTHER" id="PTHR42804">
    <property type="entry name" value="ALDEHYDE DEHYDROGENASE"/>
    <property type="match status" value="1"/>
</dbReference>
<dbReference type="InterPro" id="IPR029510">
    <property type="entry name" value="Ald_DH_CS_GLU"/>
</dbReference>
<dbReference type="RefSeq" id="WP_068106355.1">
    <property type="nucleotide sequence ID" value="NZ_CP015079.1"/>
</dbReference>
<dbReference type="Proteomes" id="UP000077868">
    <property type="component" value="Chromosome"/>
</dbReference>
<dbReference type="InterPro" id="IPR015590">
    <property type="entry name" value="Aldehyde_DH_dom"/>
</dbReference>
<dbReference type="Pfam" id="PF00171">
    <property type="entry name" value="Aldedh"/>
    <property type="match status" value="1"/>
</dbReference>
<dbReference type="Gene3D" id="3.40.605.10">
    <property type="entry name" value="Aldehyde Dehydrogenase, Chain A, domain 1"/>
    <property type="match status" value="1"/>
</dbReference>
<accession>A0A1A9GFI9</accession>
<evidence type="ECO:0000259" key="7">
    <source>
        <dbReference type="Pfam" id="PF00171"/>
    </source>
</evidence>
<dbReference type="EMBL" id="CP015079">
    <property type="protein sequence ID" value="ANH37099.1"/>
    <property type="molecule type" value="Genomic_DNA"/>
</dbReference>
<name>A0A1A9GFI9_9ACTN</name>
<dbReference type="PATRIC" id="fig|1300347.3.peg.652"/>
<comment type="similarity">
    <text evidence="1 6">Belongs to the aldehyde dehydrogenase family.</text>
</comment>
<feature type="active site" evidence="5">
    <location>
        <position position="245"/>
    </location>
</feature>
<evidence type="ECO:0000256" key="2">
    <source>
        <dbReference type="ARBA" id="ARBA00023002"/>
    </source>
</evidence>
<dbReference type="KEGG" id="ndk:I601_0647"/>
<protein>
    <recommendedName>
        <fullName evidence="3">aldehyde dehydrogenase (NAD(+))</fullName>
        <ecNumber evidence="3">1.2.1.3</ecNumber>
    </recommendedName>
</protein>
<keyword evidence="2 6" id="KW-0560">Oxidoreductase</keyword>
<evidence type="ECO:0000256" key="5">
    <source>
        <dbReference type="PROSITE-ProRule" id="PRU10007"/>
    </source>
</evidence>
<dbReference type="SUPFAM" id="SSF53720">
    <property type="entry name" value="ALDH-like"/>
    <property type="match status" value="1"/>
</dbReference>